<dbReference type="EMBL" id="JADGMS010000005">
    <property type="protein sequence ID" value="KAF9681541.1"/>
    <property type="molecule type" value="Genomic_DNA"/>
</dbReference>
<name>A0A835K8X4_9ROSI</name>
<organism evidence="1 2">
    <name type="scientific">Salix dunnii</name>
    <dbReference type="NCBI Taxonomy" id="1413687"/>
    <lineage>
        <taxon>Eukaryota</taxon>
        <taxon>Viridiplantae</taxon>
        <taxon>Streptophyta</taxon>
        <taxon>Embryophyta</taxon>
        <taxon>Tracheophyta</taxon>
        <taxon>Spermatophyta</taxon>
        <taxon>Magnoliopsida</taxon>
        <taxon>eudicotyledons</taxon>
        <taxon>Gunneridae</taxon>
        <taxon>Pentapetalae</taxon>
        <taxon>rosids</taxon>
        <taxon>fabids</taxon>
        <taxon>Malpighiales</taxon>
        <taxon>Salicaceae</taxon>
        <taxon>Saliceae</taxon>
        <taxon>Salix</taxon>
    </lineage>
</organism>
<keyword evidence="2" id="KW-1185">Reference proteome</keyword>
<dbReference type="Proteomes" id="UP000657918">
    <property type="component" value="Unassembled WGS sequence"/>
</dbReference>
<gene>
    <name evidence="1" type="ORF">SADUNF_Sadunf05G0012300</name>
</gene>
<accession>A0A835K8X4</accession>
<reference evidence="1 2" key="1">
    <citation type="submission" date="2020-10" db="EMBL/GenBank/DDBJ databases">
        <title>Plant Genome Project.</title>
        <authorList>
            <person name="Zhang R.-G."/>
        </authorList>
    </citation>
    <scope>NUCLEOTIDE SEQUENCE [LARGE SCALE GENOMIC DNA]</scope>
    <source>
        <strain evidence="1">FAFU-HL-1</strain>
        <tissue evidence="1">Leaf</tissue>
    </source>
</reference>
<comment type="caution">
    <text evidence="1">The sequence shown here is derived from an EMBL/GenBank/DDBJ whole genome shotgun (WGS) entry which is preliminary data.</text>
</comment>
<protein>
    <submittedName>
        <fullName evidence="1">Uncharacterized protein</fullName>
    </submittedName>
</protein>
<evidence type="ECO:0000313" key="2">
    <source>
        <dbReference type="Proteomes" id="UP000657918"/>
    </source>
</evidence>
<proteinExistence type="predicted"/>
<sequence>MLTYGSQVHQNSPIADMKTKFDLLSSSALKNINSLVKKERLITEGCSQTLDKELCKYTVEFILENKGLDLQGMGKLVLSVFVLHTVKSLKWTEIRILEMSDTHQW</sequence>
<dbReference type="AlphaFoldDB" id="A0A835K8X4"/>
<evidence type="ECO:0000313" key="1">
    <source>
        <dbReference type="EMBL" id="KAF9681541.1"/>
    </source>
</evidence>